<evidence type="ECO:0000256" key="1">
    <source>
        <dbReference type="ARBA" id="ARBA00022670"/>
    </source>
</evidence>
<dbReference type="PANTHER" id="PTHR30217:SF6">
    <property type="entry name" value="TRNA HYDROXYLATION PROTEIN P"/>
    <property type="match status" value="1"/>
</dbReference>
<reference evidence="5 6" key="1">
    <citation type="journal article" date="2013" name="Genome Announc.">
        <title>Draft genome sequences for three mercury-methylating, sulfate-reducing bacteria.</title>
        <authorList>
            <person name="Brown S.D."/>
            <person name="Hurt R.A.Jr."/>
            <person name="Gilmour C.C."/>
            <person name="Elias D.A."/>
        </authorList>
    </citation>
    <scope>NUCLEOTIDE SEQUENCE [LARGE SCALE GENOMIC DNA]</scope>
    <source>
        <strain evidence="5 6">DSM 2059</strain>
    </source>
</reference>
<evidence type="ECO:0000256" key="3">
    <source>
        <dbReference type="ARBA" id="ARBA00038374"/>
    </source>
</evidence>
<dbReference type="EMBL" id="ATHJ01000105">
    <property type="protein sequence ID" value="EPR35798.1"/>
    <property type="molecule type" value="Genomic_DNA"/>
</dbReference>
<dbReference type="RefSeq" id="WP_020877614.1">
    <property type="nucleotide sequence ID" value="NZ_ATHJ01000105.1"/>
</dbReference>
<keyword evidence="1" id="KW-0645">Protease</keyword>
<dbReference type="Proteomes" id="UP000014977">
    <property type="component" value="Unassembled WGS sequence"/>
</dbReference>
<sequence>MTLDSPAVELLAPAGNPEKLEIAVYYGADAVYLAGKDFSLRNFSGNFTLEELDQAVTFAHRNGVRVYVACNIYPRTDETDRIAAYLGQLAEIGPDAVIIADPGVFAAARRIIPEIPIHISTQANITGLDAARFWRDLGARRVNLARELPLDDIRRIADGVDLEIEAFVHGAMCIAYSGRCLLSSFMTGRDANRGRCSHPCRFHYTLMEAKRPGQYYPIAEDGRGAYVFNSKDLCMIAHIPEMIDAGVRSLKIEGRMKGIHYLASVVKVYREAIDAALDRSEGRRYVVRPDWRETLAGVTRRGYCTGFYLRDPDQIVPEYNPPDSEIRQDFMGKVLERLSATDILLDVRNKITVGEAVSVFSAKGPPRPDVIRRITSETGDRLFHAQPNNRAILSLRGGASPLDLIHRAPADPAPLSEE</sequence>
<dbReference type="PATRIC" id="fig|1121405.3.peg.3200"/>
<dbReference type="PANTHER" id="PTHR30217">
    <property type="entry name" value="PEPTIDASE U32 FAMILY"/>
    <property type="match status" value="1"/>
</dbReference>
<dbReference type="GO" id="GO:0006508">
    <property type="term" value="P:proteolysis"/>
    <property type="evidence" value="ECO:0007669"/>
    <property type="project" value="UniProtKB-KW"/>
</dbReference>
<dbReference type="InterPro" id="IPR001539">
    <property type="entry name" value="Peptidase_U32"/>
</dbReference>
<dbReference type="PROSITE" id="PS01276">
    <property type="entry name" value="PEPTIDASE_U32"/>
    <property type="match status" value="1"/>
</dbReference>
<evidence type="ECO:0000259" key="4">
    <source>
        <dbReference type="Pfam" id="PF16325"/>
    </source>
</evidence>
<proteinExistence type="inferred from homology"/>
<evidence type="ECO:0000256" key="2">
    <source>
        <dbReference type="ARBA" id="ARBA00022801"/>
    </source>
</evidence>
<comment type="caution">
    <text evidence="5">The sequence shown here is derived from an EMBL/GenBank/DDBJ whole genome shotgun (WGS) entry which is preliminary data.</text>
</comment>
<organism evidence="5 6">
    <name type="scientific">Desulfococcus multivorans DSM 2059</name>
    <dbReference type="NCBI Taxonomy" id="1121405"/>
    <lineage>
        <taxon>Bacteria</taxon>
        <taxon>Pseudomonadati</taxon>
        <taxon>Thermodesulfobacteriota</taxon>
        <taxon>Desulfobacteria</taxon>
        <taxon>Desulfobacterales</taxon>
        <taxon>Desulfococcaceae</taxon>
        <taxon>Desulfococcus</taxon>
    </lineage>
</organism>
<keyword evidence="2" id="KW-0378">Hydrolase</keyword>
<name>S7UTZ3_DESML</name>
<dbReference type="Pfam" id="PF01136">
    <property type="entry name" value="Peptidase_U32"/>
    <property type="match status" value="1"/>
</dbReference>
<dbReference type="GO" id="GO:0008233">
    <property type="term" value="F:peptidase activity"/>
    <property type="evidence" value="ECO:0007669"/>
    <property type="project" value="UniProtKB-KW"/>
</dbReference>
<comment type="similarity">
    <text evidence="3">Belongs to the peptidase U32 family.</text>
</comment>
<dbReference type="InterPro" id="IPR051454">
    <property type="entry name" value="RNA/ubiquinone_mod_enzymes"/>
</dbReference>
<protein>
    <submittedName>
        <fullName evidence="5">Peptidase U32</fullName>
    </submittedName>
</protein>
<dbReference type="Pfam" id="PF16325">
    <property type="entry name" value="Peptidase_U32_C"/>
    <property type="match status" value="1"/>
</dbReference>
<evidence type="ECO:0000313" key="6">
    <source>
        <dbReference type="Proteomes" id="UP000014977"/>
    </source>
</evidence>
<dbReference type="Gene3D" id="2.40.30.10">
    <property type="entry name" value="Translation factors"/>
    <property type="match status" value="1"/>
</dbReference>
<dbReference type="InterPro" id="IPR032525">
    <property type="entry name" value="Peptidase_U32_C"/>
</dbReference>
<dbReference type="eggNOG" id="COG0826">
    <property type="taxonomic scope" value="Bacteria"/>
</dbReference>
<evidence type="ECO:0000313" key="5">
    <source>
        <dbReference type="EMBL" id="EPR35798.1"/>
    </source>
</evidence>
<dbReference type="AlphaFoldDB" id="S7UTZ3"/>
<keyword evidence="6" id="KW-1185">Reference proteome</keyword>
<accession>S7UTZ3</accession>
<dbReference type="STRING" id="897.B2D07_15170"/>
<feature type="domain" description="Peptidase family U32 C-terminal" evidence="4">
    <location>
        <begin position="327"/>
        <end position="401"/>
    </location>
</feature>
<gene>
    <name evidence="5" type="ORF">dsmv_0503</name>
</gene>